<feature type="compositionally biased region" description="Polar residues" evidence="1">
    <location>
        <begin position="327"/>
        <end position="336"/>
    </location>
</feature>
<name>A0AAV5D495_ELECO</name>
<evidence type="ECO:0000313" key="4">
    <source>
        <dbReference type="EMBL" id="GJN05804.1"/>
    </source>
</evidence>
<keyword evidence="5" id="KW-1185">Reference proteome</keyword>
<protein>
    <recommendedName>
        <fullName evidence="6">HSP20-like chaperones superfamily protein</fullName>
    </recommendedName>
</protein>
<dbReference type="Pfam" id="PF26144">
    <property type="entry name" value="ACL_Hsps-like"/>
    <property type="match status" value="1"/>
</dbReference>
<dbReference type="PANTHER" id="PTHR33981:SF3">
    <property type="entry name" value="EXPRESSED PROTEIN"/>
    <property type="match status" value="1"/>
</dbReference>
<reference evidence="4" key="1">
    <citation type="journal article" date="2018" name="DNA Res.">
        <title>Multiple hybrid de novo genome assembly of finger millet, an orphan allotetraploid crop.</title>
        <authorList>
            <person name="Hatakeyama M."/>
            <person name="Aluri S."/>
            <person name="Balachadran M.T."/>
            <person name="Sivarajan S.R."/>
            <person name="Patrignani A."/>
            <person name="Gruter S."/>
            <person name="Poveda L."/>
            <person name="Shimizu-Inatsugi R."/>
            <person name="Baeten J."/>
            <person name="Francoijs K.J."/>
            <person name="Nataraja K.N."/>
            <person name="Reddy Y.A.N."/>
            <person name="Phadnis S."/>
            <person name="Ravikumar R.L."/>
            <person name="Schlapbach R."/>
            <person name="Sreeman S.M."/>
            <person name="Shimizu K.K."/>
        </authorList>
    </citation>
    <scope>NUCLEOTIDE SEQUENCE</scope>
</reference>
<organism evidence="4 5">
    <name type="scientific">Eleusine coracana subsp. coracana</name>
    <dbReference type="NCBI Taxonomy" id="191504"/>
    <lineage>
        <taxon>Eukaryota</taxon>
        <taxon>Viridiplantae</taxon>
        <taxon>Streptophyta</taxon>
        <taxon>Embryophyta</taxon>
        <taxon>Tracheophyta</taxon>
        <taxon>Spermatophyta</taxon>
        <taxon>Magnoliopsida</taxon>
        <taxon>Liliopsida</taxon>
        <taxon>Poales</taxon>
        <taxon>Poaceae</taxon>
        <taxon>PACMAD clade</taxon>
        <taxon>Chloridoideae</taxon>
        <taxon>Cynodonteae</taxon>
        <taxon>Eleusininae</taxon>
        <taxon>Eleusine</taxon>
    </lineage>
</organism>
<feature type="domain" description="Hsps-like putative alpha-crystallin-like" evidence="2">
    <location>
        <begin position="401"/>
        <end position="509"/>
    </location>
</feature>
<evidence type="ECO:0000259" key="3">
    <source>
        <dbReference type="Pfam" id="PF26145"/>
    </source>
</evidence>
<reference evidence="4" key="2">
    <citation type="submission" date="2021-12" db="EMBL/GenBank/DDBJ databases">
        <title>Resequencing data analysis of finger millet.</title>
        <authorList>
            <person name="Hatakeyama M."/>
            <person name="Aluri S."/>
            <person name="Balachadran M.T."/>
            <person name="Sivarajan S.R."/>
            <person name="Poveda L."/>
            <person name="Shimizu-Inatsugi R."/>
            <person name="Schlapbach R."/>
            <person name="Sreeman S.M."/>
            <person name="Shimizu K.K."/>
        </authorList>
    </citation>
    <scope>NUCLEOTIDE SEQUENCE</scope>
</reference>
<proteinExistence type="predicted"/>
<feature type="region of interest" description="Disordered" evidence="1">
    <location>
        <begin position="297"/>
        <end position="342"/>
    </location>
</feature>
<dbReference type="InterPro" id="IPR058937">
    <property type="entry name" value="ACL_Hsps-like_put"/>
</dbReference>
<dbReference type="EMBL" id="BQKI01000012">
    <property type="protein sequence ID" value="GJN05804.1"/>
    <property type="molecule type" value="Genomic_DNA"/>
</dbReference>
<feature type="domain" description="DUF8041" evidence="3">
    <location>
        <begin position="126"/>
        <end position="293"/>
    </location>
</feature>
<sequence>MGEPLLTSLSMENSNSHPCTLLSMDSAGSHPASADSVGCGGANGVGSGGDRELFIIPRREPAHLVPPDINLPLSTDPSPPPSSWSHDPFNMFDVNLGTHSYESEVVLTLPKLTSNGHVAVGVGARKCAKRGDSIWGAWFFFSHYFRPTLVEKPRGKVTRDATGGIVGFDKADLRLDVFLVQHDMENVYMWVFKERPDNALGKMQLRSFMNGHSKHGEPSFPFSADKGFARSHRMQRKHYRGLSNPQCLHGIGIVNSPNLSAVPETDMKRWAELTGRELNFSIPSEASDFESWRNLPNTDFELDRPQPPSSKSVPHTSHNHKKGLNGSGLNFSTPPSSDDGMDLSPKCAKRRKDLFSHGVEEDTAMANNSCSDREQELEVHTGGPSWMHEFTGVAKHASGPVTAAKTIYEDDEGYLIVVSMLFSDPHSVKVSWRNTLTHGIVKITCVSTAQMSFIKRHDRTFKLTDPFPEHCPPGEFVREIPLATRIPEDAKIEAYYDETGTGLEIMVPKLRLGPEEHEVQVCMRPPHLGDNDLVLS</sequence>
<evidence type="ECO:0000313" key="5">
    <source>
        <dbReference type="Proteomes" id="UP001054889"/>
    </source>
</evidence>
<evidence type="ECO:0008006" key="6">
    <source>
        <dbReference type="Google" id="ProtNLM"/>
    </source>
</evidence>
<gene>
    <name evidence="4" type="primary">ga23469</name>
    <name evidence="4" type="ORF">PR202_ga23469</name>
</gene>
<dbReference type="InterPro" id="IPR058354">
    <property type="entry name" value="DUF8041"/>
</dbReference>
<dbReference type="Pfam" id="PF26145">
    <property type="entry name" value="DUF8041"/>
    <property type="match status" value="1"/>
</dbReference>
<comment type="caution">
    <text evidence="4">The sequence shown here is derived from an EMBL/GenBank/DDBJ whole genome shotgun (WGS) entry which is preliminary data.</text>
</comment>
<evidence type="ECO:0000259" key="2">
    <source>
        <dbReference type="Pfam" id="PF26144"/>
    </source>
</evidence>
<accession>A0AAV5D495</accession>
<dbReference type="PANTHER" id="PTHR33981">
    <property type="entry name" value="EXPRESSED PROTEIN"/>
    <property type="match status" value="1"/>
</dbReference>
<evidence type="ECO:0000256" key="1">
    <source>
        <dbReference type="SAM" id="MobiDB-lite"/>
    </source>
</evidence>
<dbReference type="Proteomes" id="UP001054889">
    <property type="component" value="Unassembled WGS sequence"/>
</dbReference>
<dbReference type="AlphaFoldDB" id="A0AAV5D495"/>